<dbReference type="Proteomes" id="UP001523566">
    <property type="component" value="Unassembled WGS sequence"/>
</dbReference>
<protein>
    <submittedName>
        <fullName evidence="1">RloB family protein</fullName>
    </submittedName>
</protein>
<dbReference type="RefSeq" id="WP_262065826.1">
    <property type="nucleotide sequence ID" value="NZ_JAMXOD010000007.1"/>
</dbReference>
<name>A0ABT1E891_9FIRM</name>
<dbReference type="InterPro" id="IPR025591">
    <property type="entry name" value="RloB"/>
</dbReference>
<accession>A0ABT1E891</accession>
<keyword evidence="2" id="KW-1185">Reference proteome</keyword>
<dbReference type="Pfam" id="PF13707">
    <property type="entry name" value="RloB"/>
    <property type="match status" value="1"/>
</dbReference>
<gene>
    <name evidence="1" type="ORF">NK125_06355</name>
</gene>
<organism evidence="1 2">
    <name type="scientific">Aequitasia blattaphilus</name>
    <dbReference type="NCBI Taxonomy" id="2949332"/>
    <lineage>
        <taxon>Bacteria</taxon>
        <taxon>Bacillati</taxon>
        <taxon>Bacillota</taxon>
        <taxon>Clostridia</taxon>
        <taxon>Lachnospirales</taxon>
        <taxon>Lachnospiraceae</taxon>
        <taxon>Aequitasia</taxon>
    </lineage>
</organism>
<proteinExistence type="predicted"/>
<sequence length="217" mass="25164">MRKDRVGNREPRSKRKNKRCPNLGYYLIVTDTEGTERCYFEGIRDSIKPELRDRLVIRVIETDTDKMISKCLELMEYDSQYRIPWIVFDRDRVPTFDGIIDKASRNDIQVGWSNPCFEIWLYAYLGKMPAIHESWTCGEKFGVAYKHATGQAYSKTSSDIYSRLCKYGDEPAAIRLAELKLQQCIREGKTLPSEMYPATTVHDLIREIKVAIECGAN</sequence>
<reference evidence="1 2" key="1">
    <citation type="journal article" date="2022" name="Genome Biol. Evol.">
        <title>Host diet, physiology and behaviors set the stage for Lachnospiraceae cladogenesis.</title>
        <authorList>
            <person name="Vera-Ponce De Leon A."/>
            <person name="Schneider M."/>
            <person name="Jahnes B.C."/>
            <person name="Sadowski V."/>
            <person name="Camuy-Velez L.A."/>
            <person name="Duan J."/>
            <person name="Sabree Z.L."/>
        </authorList>
    </citation>
    <scope>NUCLEOTIDE SEQUENCE [LARGE SCALE GENOMIC DNA]</scope>
    <source>
        <strain evidence="1 2">PAL113</strain>
    </source>
</reference>
<comment type="caution">
    <text evidence="1">The sequence shown here is derived from an EMBL/GenBank/DDBJ whole genome shotgun (WGS) entry which is preliminary data.</text>
</comment>
<evidence type="ECO:0000313" key="1">
    <source>
        <dbReference type="EMBL" id="MCP1102038.1"/>
    </source>
</evidence>
<evidence type="ECO:0000313" key="2">
    <source>
        <dbReference type="Proteomes" id="UP001523566"/>
    </source>
</evidence>
<dbReference type="EMBL" id="JAMZFW010000007">
    <property type="protein sequence ID" value="MCP1102038.1"/>
    <property type="molecule type" value="Genomic_DNA"/>
</dbReference>